<evidence type="ECO:0000256" key="6">
    <source>
        <dbReference type="SAM" id="Phobius"/>
    </source>
</evidence>
<evidence type="ECO:0000256" key="4">
    <source>
        <dbReference type="ARBA" id="ARBA00022989"/>
    </source>
</evidence>
<dbReference type="Pfam" id="PF04930">
    <property type="entry name" value="FUN14"/>
    <property type="match status" value="1"/>
</dbReference>
<dbReference type="GO" id="GO:0016020">
    <property type="term" value="C:membrane"/>
    <property type="evidence" value="ECO:0007669"/>
    <property type="project" value="UniProtKB-SubCell"/>
</dbReference>
<keyword evidence="8" id="KW-1185">Reference proteome</keyword>
<dbReference type="PANTHER" id="PTHR21346:SF10">
    <property type="entry name" value="TRANSMEMBRANE PROTEIN"/>
    <property type="match status" value="1"/>
</dbReference>
<accession>A0A1X2H992</accession>
<keyword evidence="4 6" id="KW-1133">Transmembrane helix</keyword>
<evidence type="ECO:0000256" key="1">
    <source>
        <dbReference type="ARBA" id="ARBA00004370"/>
    </source>
</evidence>
<comment type="similarity">
    <text evidence="2">Belongs to the FUN14 family.</text>
</comment>
<organism evidence="7 8">
    <name type="scientific">Syncephalastrum racemosum</name>
    <name type="common">Filamentous fungus</name>
    <dbReference type="NCBI Taxonomy" id="13706"/>
    <lineage>
        <taxon>Eukaryota</taxon>
        <taxon>Fungi</taxon>
        <taxon>Fungi incertae sedis</taxon>
        <taxon>Mucoromycota</taxon>
        <taxon>Mucoromycotina</taxon>
        <taxon>Mucoromycetes</taxon>
        <taxon>Mucorales</taxon>
        <taxon>Syncephalastraceae</taxon>
        <taxon>Syncephalastrum</taxon>
    </lineage>
</organism>
<comment type="subcellular location">
    <subcellularLocation>
        <location evidence="1">Membrane</location>
    </subcellularLocation>
</comment>
<sequence>MAMPLCIKRPVHCQEQGILLIRRPLYDNNTHHILVQVPRPVVMEENNPLIHKGEISFGAVLGLCTGYFIKKIGRLFALMVGLGFVFLQYMSLNGYVTVHWDRMSRGYAKGMGVGPDGKVTVRDVNSRWQKFVGFLTHNLQFKSTFLIGLYAGMRYG</sequence>
<evidence type="ECO:0000256" key="5">
    <source>
        <dbReference type="ARBA" id="ARBA00023136"/>
    </source>
</evidence>
<evidence type="ECO:0000313" key="8">
    <source>
        <dbReference type="Proteomes" id="UP000242180"/>
    </source>
</evidence>
<evidence type="ECO:0000313" key="7">
    <source>
        <dbReference type="EMBL" id="ORY95241.1"/>
    </source>
</evidence>
<reference evidence="7 8" key="1">
    <citation type="submission" date="2016-07" db="EMBL/GenBank/DDBJ databases">
        <title>Pervasive Adenine N6-methylation of Active Genes in Fungi.</title>
        <authorList>
            <consortium name="DOE Joint Genome Institute"/>
            <person name="Mondo S.J."/>
            <person name="Dannebaum R.O."/>
            <person name="Kuo R.C."/>
            <person name="Labutti K."/>
            <person name="Haridas S."/>
            <person name="Kuo A."/>
            <person name="Salamov A."/>
            <person name="Ahrendt S.R."/>
            <person name="Lipzen A."/>
            <person name="Sullivan W."/>
            <person name="Andreopoulos W.B."/>
            <person name="Clum A."/>
            <person name="Lindquist E."/>
            <person name="Daum C."/>
            <person name="Ramamoorthy G.K."/>
            <person name="Gryganskyi A."/>
            <person name="Culley D."/>
            <person name="Magnuson J.K."/>
            <person name="James T.Y."/>
            <person name="O'Malley M.A."/>
            <person name="Stajich J.E."/>
            <person name="Spatafora J.W."/>
            <person name="Visel A."/>
            <person name="Grigoriev I.V."/>
        </authorList>
    </citation>
    <scope>NUCLEOTIDE SEQUENCE [LARGE SCALE GENOMIC DNA]</scope>
    <source>
        <strain evidence="7 8">NRRL 2496</strain>
    </source>
</reference>
<proteinExistence type="inferred from homology"/>
<name>A0A1X2H992_SYNRA</name>
<protein>
    <submittedName>
        <fullName evidence="7">FUN14 family-domain-containing protein</fullName>
    </submittedName>
</protein>
<gene>
    <name evidence="7" type="ORF">BCR43DRAFT_492673</name>
</gene>
<dbReference type="OMA" id="IDWTRIQ"/>
<dbReference type="InParanoid" id="A0A1X2H992"/>
<evidence type="ECO:0000256" key="3">
    <source>
        <dbReference type="ARBA" id="ARBA00022692"/>
    </source>
</evidence>
<feature type="transmembrane region" description="Helical" evidence="6">
    <location>
        <begin position="75"/>
        <end position="96"/>
    </location>
</feature>
<keyword evidence="5 6" id="KW-0472">Membrane</keyword>
<evidence type="ECO:0000256" key="2">
    <source>
        <dbReference type="ARBA" id="ARBA00009160"/>
    </source>
</evidence>
<dbReference type="STRING" id="13706.A0A1X2H992"/>
<dbReference type="Proteomes" id="UP000242180">
    <property type="component" value="Unassembled WGS sequence"/>
</dbReference>
<dbReference type="EMBL" id="MCGN01000006">
    <property type="protein sequence ID" value="ORY95241.1"/>
    <property type="molecule type" value="Genomic_DNA"/>
</dbReference>
<dbReference type="AlphaFoldDB" id="A0A1X2H992"/>
<dbReference type="OrthoDB" id="163794at2759"/>
<dbReference type="InterPro" id="IPR007014">
    <property type="entry name" value="FUN14"/>
</dbReference>
<dbReference type="PANTHER" id="PTHR21346">
    <property type="entry name" value="FUN14 DOMAIN CONTAINING"/>
    <property type="match status" value="1"/>
</dbReference>
<comment type="caution">
    <text evidence="7">The sequence shown here is derived from an EMBL/GenBank/DDBJ whole genome shotgun (WGS) entry which is preliminary data.</text>
</comment>
<keyword evidence="3 6" id="KW-0812">Transmembrane</keyword>